<gene>
    <name evidence="3" type="ORF">Pfra01_001322900</name>
</gene>
<evidence type="ECO:0000256" key="1">
    <source>
        <dbReference type="PROSITE-ProRule" id="PRU00047"/>
    </source>
</evidence>
<protein>
    <submittedName>
        <fullName evidence="3">Unnamed protein product</fullName>
    </submittedName>
</protein>
<comment type="caution">
    <text evidence="3">The sequence shown here is derived from an EMBL/GenBank/DDBJ whole genome shotgun (WGS) entry which is preliminary data.</text>
</comment>
<dbReference type="InterPro" id="IPR001878">
    <property type="entry name" value="Znf_CCHC"/>
</dbReference>
<dbReference type="InterPro" id="IPR005162">
    <property type="entry name" value="Retrotrans_gag_dom"/>
</dbReference>
<dbReference type="SUPFAM" id="SSF57756">
    <property type="entry name" value="Retrovirus zinc finger-like domains"/>
    <property type="match status" value="1"/>
</dbReference>
<evidence type="ECO:0000313" key="3">
    <source>
        <dbReference type="EMBL" id="GMF41560.1"/>
    </source>
</evidence>
<keyword evidence="1" id="KW-0863">Zinc-finger</keyword>
<keyword evidence="1" id="KW-0479">Metal-binding</keyword>
<dbReference type="AlphaFoldDB" id="A0A9W6XMP8"/>
<dbReference type="InterPro" id="IPR036875">
    <property type="entry name" value="Znf_CCHC_sf"/>
</dbReference>
<dbReference type="GO" id="GO:0008270">
    <property type="term" value="F:zinc ion binding"/>
    <property type="evidence" value="ECO:0007669"/>
    <property type="project" value="UniProtKB-KW"/>
</dbReference>
<reference evidence="3" key="1">
    <citation type="submission" date="2023-04" db="EMBL/GenBank/DDBJ databases">
        <title>Phytophthora fragariaefolia NBRC 109709.</title>
        <authorList>
            <person name="Ichikawa N."/>
            <person name="Sato H."/>
            <person name="Tonouchi N."/>
        </authorList>
    </citation>
    <scope>NUCLEOTIDE SEQUENCE</scope>
    <source>
        <strain evidence="3">NBRC 109709</strain>
    </source>
</reference>
<evidence type="ECO:0000259" key="2">
    <source>
        <dbReference type="PROSITE" id="PS50158"/>
    </source>
</evidence>
<dbReference type="SMART" id="SM00343">
    <property type="entry name" value="ZnF_C2HC"/>
    <property type="match status" value="1"/>
</dbReference>
<accession>A0A9W6XMP8</accession>
<dbReference type="Pfam" id="PF03732">
    <property type="entry name" value="Retrotrans_gag"/>
    <property type="match status" value="1"/>
</dbReference>
<proteinExistence type="predicted"/>
<dbReference type="Proteomes" id="UP001165121">
    <property type="component" value="Unassembled WGS sequence"/>
</dbReference>
<sequence>MDPTCFSTYEVFKEELRQAVEPPQNEFRSRAEFLDLQQGKHDVHAYAQRARYLVSNITTNPVDEATKVVTFMKGLVDGPVKTYLLREYPGTLKAAITLAMQEGFSLRQAKRHANVPRPMPRPEVKPTEGPELIGLSSATAAGSQQCCGSTNVRCFRCGNNGHYARECTAPVHAARGRRDDTGYRHGQAKH</sequence>
<dbReference type="EMBL" id="BSXT01001349">
    <property type="protein sequence ID" value="GMF41560.1"/>
    <property type="molecule type" value="Genomic_DNA"/>
</dbReference>
<feature type="domain" description="CCHC-type" evidence="2">
    <location>
        <begin position="153"/>
        <end position="167"/>
    </location>
</feature>
<dbReference type="OrthoDB" id="427960at2759"/>
<evidence type="ECO:0000313" key="4">
    <source>
        <dbReference type="Proteomes" id="UP001165121"/>
    </source>
</evidence>
<organism evidence="3 4">
    <name type="scientific">Phytophthora fragariaefolia</name>
    <dbReference type="NCBI Taxonomy" id="1490495"/>
    <lineage>
        <taxon>Eukaryota</taxon>
        <taxon>Sar</taxon>
        <taxon>Stramenopiles</taxon>
        <taxon>Oomycota</taxon>
        <taxon>Peronosporomycetes</taxon>
        <taxon>Peronosporales</taxon>
        <taxon>Peronosporaceae</taxon>
        <taxon>Phytophthora</taxon>
    </lineage>
</organism>
<keyword evidence="4" id="KW-1185">Reference proteome</keyword>
<keyword evidence="1" id="KW-0862">Zinc</keyword>
<dbReference type="Pfam" id="PF00098">
    <property type="entry name" value="zf-CCHC"/>
    <property type="match status" value="1"/>
</dbReference>
<dbReference type="Gene3D" id="4.10.60.10">
    <property type="entry name" value="Zinc finger, CCHC-type"/>
    <property type="match status" value="1"/>
</dbReference>
<name>A0A9W6XMP8_9STRA</name>
<dbReference type="PROSITE" id="PS50158">
    <property type="entry name" value="ZF_CCHC"/>
    <property type="match status" value="1"/>
</dbReference>
<dbReference type="GO" id="GO:0003676">
    <property type="term" value="F:nucleic acid binding"/>
    <property type="evidence" value="ECO:0007669"/>
    <property type="project" value="InterPro"/>
</dbReference>